<dbReference type="AlphaFoldDB" id="A0A0D1XTM8"/>
<dbReference type="STRING" id="47500.AF333_27075"/>
<evidence type="ECO:0000313" key="5">
    <source>
        <dbReference type="EMBL" id="SDJ98907.1"/>
    </source>
</evidence>
<feature type="compositionally biased region" description="Gly residues" evidence="1">
    <location>
        <begin position="75"/>
        <end position="97"/>
    </location>
</feature>
<evidence type="ECO:0000256" key="1">
    <source>
        <dbReference type="SAM" id="MobiDB-lite"/>
    </source>
</evidence>
<dbReference type="Proteomes" id="UP000182836">
    <property type="component" value="Unassembled WGS sequence"/>
</dbReference>
<keyword evidence="6" id="KW-1185">Reference proteome</keyword>
<dbReference type="PANTHER" id="PTHR35420:SF1">
    <property type="entry name" value="OS09G0480532 PROTEIN"/>
    <property type="match status" value="1"/>
</dbReference>
<feature type="chain" id="PRO_5041037427" evidence="2">
    <location>
        <begin position="27"/>
        <end position="233"/>
    </location>
</feature>
<dbReference type="Proteomes" id="UP000037269">
    <property type="component" value="Unassembled WGS sequence"/>
</dbReference>
<evidence type="ECO:0000313" key="7">
    <source>
        <dbReference type="Proteomes" id="UP000182836"/>
    </source>
</evidence>
<reference evidence="4 6" key="1">
    <citation type="submission" date="2015-07" db="EMBL/GenBank/DDBJ databases">
        <title>Fjat-14205 dsm 2895.</title>
        <authorList>
            <person name="Liu B."/>
            <person name="Wang J."/>
            <person name="Zhu Y."/>
            <person name="Liu G."/>
            <person name="Chen Q."/>
            <person name="Chen Z."/>
            <person name="Lan J."/>
            <person name="Che J."/>
            <person name="Ge C."/>
            <person name="Shi H."/>
            <person name="Pan Z."/>
            <person name="Liu X."/>
        </authorList>
    </citation>
    <scope>NUCLEOTIDE SEQUENCE [LARGE SCALE GENOMIC DNA]</scope>
    <source>
        <strain evidence="4 6">DSM 2895</strain>
    </source>
</reference>
<dbReference type="EMBL" id="FNED01000035">
    <property type="protein sequence ID" value="SDJ98907.1"/>
    <property type="molecule type" value="Genomic_DNA"/>
</dbReference>
<evidence type="ECO:0000313" key="6">
    <source>
        <dbReference type="Proteomes" id="UP000037269"/>
    </source>
</evidence>
<dbReference type="GeneID" id="43759404"/>
<feature type="compositionally biased region" description="Gly residues" evidence="1">
    <location>
        <begin position="208"/>
        <end position="233"/>
    </location>
</feature>
<keyword evidence="2" id="KW-0732">Signal</keyword>
<dbReference type="InterPro" id="IPR041262">
    <property type="entry name" value="GerD_central"/>
</dbReference>
<feature type="domain" description="STI1" evidence="3">
    <location>
        <begin position="98"/>
        <end position="152"/>
    </location>
</feature>
<proteinExistence type="predicted"/>
<name>A0A0D1XTM8_ANEMI</name>
<feature type="region of interest" description="Disordered" evidence="1">
    <location>
        <begin position="189"/>
        <end position="233"/>
    </location>
</feature>
<organism evidence="4 6">
    <name type="scientific">Aneurinibacillus migulanus</name>
    <name type="common">Bacillus migulanus</name>
    <dbReference type="NCBI Taxonomy" id="47500"/>
    <lineage>
        <taxon>Bacteria</taxon>
        <taxon>Bacillati</taxon>
        <taxon>Bacillota</taxon>
        <taxon>Bacilli</taxon>
        <taxon>Bacillales</taxon>
        <taxon>Paenibacillaceae</taxon>
        <taxon>Aneurinibacillus group</taxon>
        <taxon>Aneurinibacillus</taxon>
    </lineage>
</organism>
<dbReference type="SMART" id="SM00727">
    <property type="entry name" value="STI1"/>
    <property type="match status" value="1"/>
</dbReference>
<dbReference type="Pfam" id="PF17898">
    <property type="entry name" value="GerD"/>
    <property type="match status" value="1"/>
</dbReference>
<dbReference type="PATRIC" id="fig|47500.12.peg.3268"/>
<gene>
    <name evidence="4" type="ORF">AF333_27075</name>
    <name evidence="5" type="ORF">SAMN04487909_1355</name>
</gene>
<dbReference type="EMBL" id="LGUG01000009">
    <property type="protein sequence ID" value="KON90710.1"/>
    <property type="molecule type" value="Genomic_DNA"/>
</dbReference>
<dbReference type="NCBIfam" id="NF040801">
    <property type="entry name" value="spore_GerD"/>
    <property type="match status" value="1"/>
</dbReference>
<dbReference type="PROSITE" id="PS51257">
    <property type="entry name" value="PROKAR_LIPOPROTEIN"/>
    <property type="match status" value="1"/>
</dbReference>
<evidence type="ECO:0000259" key="3">
    <source>
        <dbReference type="SMART" id="SM00727"/>
    </source>
</evidence>
<sequence length="233" mass="24693">MKRFTTPKVYTLSSILLLAVILTGCGGGNQQKEKSTSANYNETKQMVVDILKTKEGKKAIKEATKGNRMSTQSIQGGGNAGGGGDGGGGQGGGGEGSGAQIQQMMQDPKFANSMAKAMQEENKKLIKDLMKDPEYQKMMLNVMKDPEYQRMVLETMKSPAYRQQTMTIMKESLQSPMFRLEMINIAQKAQEQMIKPEQGKGKEKEGKQGGQGGQGGKGQGGQGGGGGGGGGGQ</sequence>
<feature type="compositionally biased region" description="Basic and acidic residues" evidence="1">
    <location>
        <begin position="197"/>
        <end position="207"/>
    </location>
</feature>
<evidence type="ECO:0000256" key="2">
    <source>
        <dbReference type="SAM" id="SignalP"/>
    </source>
</evidence>
<dbReference type="OrthoDB" id="2375836at2"/>
<accession>A0A0D1XTM8</accession>
<feature type="region of interest" description="Disordered" evidence="1">
    <location>
        <begin position="62"/>
        <end position="100"/>
    </location>
</feature>
<dbReference type="InterPro" id="IPR006636">
    <property type="entry name" value="STI1_HS-bd"/>
</dbReference>
<dbReference type="PANTHER" id="PTHR35420">
    <property type="entry name" value="OS02G0198500 PROTEIN"/>
    <property type="match status" value="1"/>
</dbReference>
<feature type="signal peptide" evidence="2">
    <location>
        <begin position="1"/>
        <end position="26"/>
    </location>
</feature>
<dbReference type="RefSeq" id="WP_043066265.1">
    <property type="nucleotide sequence ID" value="NZ_BJOA01000105.1"/>
</dbReference>
<reference evidence="5 7" key="2">
    <citation type="submission" date="2016-10" db="EMBL/GenBank/DDBJ databases">
        <authorList>
            <person name="de Groot N.N."/>
        </authorList>
    </citation>
    <scope>NUCLEOTIDE SEQUENCE [LARGE SCALE GENOMIC DNA]</scope>
    <source>
        <strain evidence="5 7">DSM 2895</strain>
    </source>
</reference>
<evidence type="ECO:0000313" key="4">
    <source>
        <dbReference type="EMBL" id="KON90710.1"/>
    </source>
</evidence>
<protein>
    <submittedName>
        <fullName evidence="5">Spore germination protein D</fullName>
    </submittedName>
</protein>